<name>A0AAV1AXC8_VICFA</name>
<reference evidence="1 2" key="1">
    <citation type="submission" date="2023-01" db="EMBL/GenBank/DDBJ databases">
        <authorList>
            <person name="Kreplak J."/>
        </authorList>
    </citation>
    <scope>NUCLEOTIDE SEQUENCE [LARGE SCALE GENOMIC DNA]</scope>
</reference>
<dbReference type="EMBL" id="OX451740">
    <property type="protein sequence ID" value="CAI8615181.1"/>
    <property type="molecule type" value="Genomic_DNA"/>
</dbReference>
<dbReference type="AlphaFoldDB" id="A0AAV1AXC8"/>
<proteinExistence type="predicted"/>
<gene>
    <name evidence="1" type="ORF">VFH_V166360</name>
</gene>
<evidence type="ECO:0008006" key="3">
    <source>
        <dbReference type="Google" id="ProtNLM"/>
    </source>
</evidence>
<protein>
    <recommendedName>
        <fullName evidence="3">Secreted protein</fullName>
    </recommendedName>
</protein>
<sequence>MVGVASFVVACAGSRLEALIFVCYGGSAELFCRCSRVVKVAEPASFFRSLIAVSWPIYRLPIVGIGCDQGFKKRSRCGFRDFGVMVLVHRGQNATVNSGLGSRAGNVYWDRSAKESIDYEVCSEVQDCAVTVFV</sequence>
<evidence type="ECO:0000313" key="1">
    <source>
        <dbReference type="EMBL" id="CAI8615181.1"/>
    </source>
</evidence>
<organism evidence="1 2">
    <name type="scientific">Vicia faba</name>
    <name type="common">Broad bean</name>
    <name type="synonym">Faba vulgaris</name>
    <dbReference type="NCBI Taxonomy" id="3906"/>
    <lineage>
        <taxon>Eukaryota</taxon>
        <taxon>Viridiplantae</taxon>
        <taxon>Streptophyta</taxon>
        <taxon>Embryophyta</taxon>
        <taxon>Tracheophyta</taxon>
        <taxon>Spermatophyta</taxon>
        <taxon>Magnoliopsida</taxon>
        <taxon>eudicotyledons</taxon>
        <taxon>Gunneridae</taxon>
        <taxon>Pentapetalae</taxon>
        <taxon>rosids</taxon>
        <taxon>fabids</taxon>
        <taxon>Fabales</taxon>
        <taxon>Fabaceae</taxon>
        <taxon>Papilionoideae</taxon>
        <taxon>50 kb inversion clade</taxon>
        <taxon>NPAAA clade</taxon>
        <taxon>Hologalegina</taxon>
        <taxon>IRL clade</taxon>
        <taxon>Fabeae</taxon>
        <taxon>Vicia</taxon>
    </lineage>
</organism>
<evidence type="ECO:0000313" key="2">
    <source>
        <dbReference type="Proteomes" id="UP001157006"/>
    </source>
</evidence>
<keyword evidence="2" id="KW-1185">Reference proteome</keyword>
<accession>A0AAV1AXC8</accession>
<dbReference type="Proteomes" id="UP001157006">
    <property type="component" value="Chromosome 5"/>
</dbReference>